<dbReference type="Proteomes" id="UP000238308">
    <property type="component" value="Unassembled WGS sequence"/>
</dbReference>
<evidence type="ECO:0000313" key="2">
    <source>
        <dbReference type="Proteomes" id="UP000238308"/>
    </source>
</evidence>
<sequence>MTLSIAQNIAGAIDDAGRGNFELGFRDLCTAIDQSAKKHLGKEFGEGNAYKQFLDEHIWIVELMAFPGWDLLESKFGNYPINGKHKTYHTPSFSEIIYHAIRCELSHGDGIATNIKWVESVHVKNVGREYLELPFQVFWGLVAIAVFAKCNSDERIHKSYWLDIAGNKLQIDDFFGQLDTMKRIYERRILRGADGLPLKIVMILSQGHDYPITIEVAEH</sequence>
<dbReference type="RefSeq" id="WP_106227479.1">
    <property type="nucleotide sequence ID" value="NZ_PVTV01000013.1"/>
</dbReference>
<comment type="caution">
    <text evidence="1">The sequence shown here is derived from an EMBL/GenBank/DDBJ whole genome shotgun (WGS) entry which is preliminary data.</text>
</comment>
<reference evidence="1 2" key="1">
    <citation type="submission" date="2018-03" db="EMBL/GenBank/DDBJ databases">
        <title>Genomic Encyclopedia of Type Strains, Phase III (KMG-III): the genomes of soil and plant-associated and newly described type strains.</title>
        <authorList>
            <person name="Whitman W."/>
        </authorList>
    </citation>
    <scope>NUCLEOTIDE SEQUENCE [LARGE SCALE GENOMIC DNA]</scope>
    <source>
        <strain evidence="1 2">MWH-P2sevCIIIb</strain>
    </source>
</reference>
<evidence type="ECO:0000313" key="1">
    <source>
        <dbReference type="EMBL" id="PRY97899.1"/>
    </source>
</evidence>
<name>A0A2T0XG27_9BURK</name>
<proteinExistence type="predicted"/>
<dbReference type="OrthoDB" id="7846766at2"/>
<protein>
    <submittedName>
        <fullName evidence="1">Uncharacterized protein</fullName>
    </submittedName>
</protein>
<dbReference type="EMBL" id="PVTV01000013">
    <property type="protein sequence ID" value="PRY97899.1"/>
    <property type="molecule type" value="Genomic_DNA"/>
</dbReference>
<dbReference type="AlphaFoldDB" id="A0A2T0XG27"/>
<accession>A0A2T0XG27</accession>
<keyword evidence="2" id="KW-1185">Reference proteome</keyword>
<organism evidence="1 2">
    <name type="scientific">Jezberella montanilacus</name>
    <dbReference type="NCBI Taxonomy" id="323426"/>
    <lineage>
        <taxon>Bacteria</taxon>
        <taxon>Pseudomonadati</taxon>
        <taxon>Pseudomonadota</taxon>
        <taxon>Betaproteobacteria</taxon>
        <taxon>Burkholderiales</taxon>
        <taxon>Alcaligenaceae</taxon>
        <taxon>Jezberella</taxon>
    </lineage>
</organism>
<gene>
    <name evidence="1" type="ORF">BCM14_1610</name>
</gene>